<feature type="coiled-coil region" evidence="1">
    <location>
        <begin position="480"/>
        <end position="632"/>
    </location>
</feature>
<gene>
    <name evidence="3" type="ORF">POCTA_138.1.T0670083</name>
</gene>
<evidence type="ECO:0000256" key="2">
    <source>
        <dbReference type="SAM" id="MobiDB-lite"/>
    </source>
</evidence>
<feature type="compositionally biased region" description="Low complexity" evidence="2">
    <location>
        <begin position="312"/>
        <end position="322"/>
    </location>
</feature>
<accession>A0A8S1VHI1</accession>
<dbReference type="OMA" id="HILYDQQ"/>
<evidence type="ECO:0000313" key="3">
    <source>
        <dbReference type="EMBL" id="CAD8176427.1"/>
    </source>
</evidence>
<dbReference type="AlphaFoldDB" id="A0A8S1VHI1"/>
<dbReference type="OrthoDB" id="409395at2759"/>
<feature type="region of interest" description="Disordered" evidence="2">
    <location>
        <begin position="301"/>
        <end position="343"/>
    </location>
</feature>
<dbReference type="PANTHER" id="PTHR31270">
    <property type="entry name" value="GLUTAMINYL-PEPTIDE CYCLOTRANSFERASE"/>
    <property type="match status" value="1"/>
</dbReference>
<dbReference type="Pfam" id="PF05096">
    <property type="entry name" value="Glu_cyclase_2"/>
    <property type="match status" value="1"/>
</dbReference>
<dbReference type="InterPro" id="IPR007788">
    <property type="entry name" value="QCT"/>
</dbReference>
<evidence type="ECO:0000313" key="4">
    <source>
        <dbReference type="Proteomes" id="UP000683925"/>
    </source>
</evidence>
<keyword evidence="1" id="KW-0175">Coiled coil</keyword>
<dbReference type="PANTHER" id="PTHR31270:SF1">
    <property type="entry name" value="GLUTAMINYL-PEPTIDE CYCLOTRANSFERASE"/>
    <property type="match status" value="1"/>
</dbReference>
<dbReference type="GO" id="GO:0016603">
    <property type="term" value="F:glutaminyl-peptide cyclotransferase activity"/>
    <property type="evidence" value="ECO:0007669"/>
    <property type="project" value="InterPro"/>
</dbReference>
<proteinExistence type="predicted"/>
<name>A0A8S1VHI1_PAROT</name>
<evidence type="ECO:0000256" key="1">
    <source>
        <dbReference type="SAM" id="Coils"/>
    </source>
</evidence>
<protein>
    <submittedName>
        <fullName evidence="3">Uncharacterized protein</fullName>
    </submittedName>
</protein>
<reference evidence="3" key="1">
    <citation type="submission" date="2021-01" db="EMBL/GenBank/DDBJ databases">
        <authorList>
            <consortium name="Genoscope - CEA"/>
            <person name="William W."/>
        </authorList>
    </citation>
    <scope>NUCLEOTIDE SEQUENCE</scope>
</reference>
<feature type="compositionally biased region" description="Polar residues" evidence="2">
    <location>
        <begin position="323"/>
        <end position="332"/>
    </location>
</feature>
<dbReference type="EMBL" id="CAJJDP010000066">
    <property type="protein sequence ID" value="CAD8176427.1"/>
    <property type="molecule type" value="Genomic_DNA"/>
</dbReference>
<sequence length="879" mass="103458">MYLIFFSLLFLSYCQDPTVFKASDKVSYIIKDRLKRPNDLLFFTEGLTFIADDMLLESTGLYGDSEIHYIDNVFDKQNIGLKARQPIGKQYFGEGCSKIKNKNGKDEIYMLTWKERKAFLLNSNLQLVQELEIPGEIQEGWGMTSYRNNDGEDILLISDGTNRLYHVDPSDFKVKKTVSVRLENGSDLNKLNELEIIGDGTVLANIYETPLIAQIDPHDGKLIDILDFTALIQDVESVKGKGYADPMFNKVLNGIAYKDGNLILGGKQWPYFYQIELQSQQFRCQQIFSCTKHNEIIGSQKHRLDDESNEPLTSLTSSQQQSKIYDNSSTSFRIKENKKNRQMPQQMLYDKEGLYEENLKLKKELQQVKFELKKERQEHANFEKQVQKTNETQKDFQVILSQRARIKDQDKLIKELEEQVFQLKRNPERTKNKELEAELEEQKEAYQKLQLYISSKCNQDTNETLMVNQSLKDQIQINLVQAYKQDNLNLSQMILSLQQENHGLQQNQLSIKNEKDRLTNRLKELEKQFESVNKHMMYMRQEMQNTKKQTPSEDYLKKIDELQQQVQNQAKQLQQNKKLIEELEQKNGELQHNYDVFKSMESKEKEKLQDRLNMLKKQIEELNQKRDDHEQSQEGSLQSIGLKQAMTIYGSPRSNNSPQKLQLQLGFTSKKQCSKVNSYDIKEIISNLKIKLLSNNIDYETQEQILCEDDDEFLTLEETQLRLQKAPFELNEDESSLLARYLIEDNTEDHILYDQQRTQTKIIIKSVYKKLLGEFNLFDALEKQQMYEYFCQLFHKYNQGMESAIKQFNIKKKYLGNNQCEYEDFNEALKYCDILLTTRQRLYLELEIFSDSQQLQRFNFQTLFSKFKLKVSDLDNSIN</sequence>
<dbReference type="Proteomes" id="UP000683925">
    <property type="component" value="Unassembled WGS sequence"/>
</dbReference>
<organism evidence="3 4">
    <name type="scientific">Paramecium octaurelia</name>
    <dbReference type="NCBI Taxonomy" id="43137"/>
    <lineage>
        <taxon>Eukaryota</taxon>
        <taxon>Sar</taxon>
        <taxon>Alveolata</taxon>
        <taxon>Ciliophora</taxon>
        <taxon>Intramacronucleata</taxon>
        <taxon>Oligohymenophorea</taxon>
        <taxon>Peniculida</taxon>
        <taxon>Parameciidae</taxon>
        <taxon>Paramecium</taxon>
    </lineage>
</organism>
<comment type="caution">
    <text evidence="3">The sequence shown here is derived from an EMBL/GenBank/DDBJ whole genome shotgun (WGS) entry which is preliminary data.</text>
</comment>
<feature type="coiled-coil region" evidence="1">
    <location>
        <begin position="351"/>
        <end position="452"/>
    </location>
</feature>
<keyword evidence="4" id="KW-1185">Reference proteome</keyword>